<reference evidence="2 3" key="1">
    <citation type="submission" date="2023-03" db="EMBL/GenBank/DDBJ databases">
        <title>Paludisphaera mucosa sp. nov. a novel planctomycete from northern fen.</title>
        <authorList>
            <person name="Ivanova A."/>
        </authorList>
    </citation>
    <scope>NUCLEOTIDE SEQUENCE [LARGE SCALE GENOMIC DNA]</scope>
    <source>
        <strain evidence="2 3">Pla2</strain>
    </source>
</reference>
<accession>A0ABT6FHX0</accession>
<keyword evidence="3" id="KW-1185">Reference proteome</keyword>
<protein>
    <recommendedName>
        <fullName evidence="4">DoxX family protein</fullName>
    </recommendedName>
</protein>
<proteinExistence type="predicted"/>
<dbReference type="Proteomes" id="UP001216907">
    <property type="component" value="Unassembled WGS sequence"/>
</dbReference>
<name>A0ABT6FHX0_9BACT</name>
<dbReference type="EMBL" id="JARRAG010000002">
    <property type="protein sequence ID" value="MDG3006985.1"/>
    <property type="molecule type" value="Genomic_DNA"/>
</dbReference>
<keyword evidence="1" id="KW-0472">Membrane</keyword>
<keyword evidence="1" id="KW-1133">Transmembrane helix</keyword>
<feature type="transmembrane region" description="Helical" evidence="1">
    <location>
        <begin position="70"/>
        <end position="87"/>
    </location>
</feature>
<organism evidence="2 3">
    <name type="scientific">Paludisphaera mucosa</name>
    <dbReference type="NCBI Taxonomy" id="3030827"/>
    <lineage>
        <taxon>Bacteria</taxon>
        <taxon>Pseudomonadati</taxon>
        <taxon>Planctomycetota</taxon>
        <taxon>Planctomycetia</taxon>
        <taxon>Isosphaerales</taxon>
        <taxon>Isosphaeraceae</taxon>
        <taxon>Paludisphaera</taxon>
    </lineage>
</organism>
<feature type="transmembrane region" description="Helical" evidence="1">
    <location>
        <begin position="44"/>
        <end position="63"/>
    </location>
</feature>
<keyword evidence="1" id="KW-0812">Transmembrane</keyword>
<sequence>MSLLRTGSHRTVPFLMLLVGLALIGSQAYQAAGPDAAQFAVKGSLQKLLLQIPAGIVAVIVASRLIDCDFGPITVVALKLAGIMVLAEGVGCWVPFPFFSAMAELAVMVVGFFWLFELGKWETYLVVLLNLAAIFGARYLVDQYMSPSHPYWITNERPRQGRRR</sequence>
<feature type="transmembrane region" description="Helical" evidence="1">
    <location>
        <begin position="123"/>
        <end position="141"/>
    </location>
</feature>
<comment type="caution">
    <text evidence="2">The sequence shown here is derived from an EMBL/GenBank/DDBJ whole genome shotgun (WGS) entry which is preliminary data.</text>
</comment>
<dbReference type="RefSeq" id="WP_277863275.1">
    <property type="nucleotide sequence ID" value="NZ_JARRAG010000002.1"/>
</dbReference>
<evidence type="ECO:0000313" key="3">
    <source>
        <dbReference type="Proteomes" id="UP001216907"/>
    </source>
</evidence>
<evidence type="ECO:0000313" key="2">
    <source>
        <dbReference type="EMBL" id="MDG3006985.1"/>
    </source>
</evidence>
<gene>
    <name evidence="2" type="ORF">PZE19_24725</name>
</gene>
<evidence type="ECO:0008006" key="4">
    <source>
        <dbReference type="Google" id="ProtNLM"/>
    </source>
</evidence>
<evidence type="ECO:0000256" key="1">
    <source>
        <dbReference type="SAM" id="Phobius"/>
    </source>
</evidence>
<feature type="transmembrane region" description="Helical" evidence="1">
    <location>
        <begin position="93"/>
        <end position="116"/>
    </location>
</feature>